<feature type="compositionally biased region" description="Basic and acidic residues" evidence="1">
    <location>
        <begin position="227"/>
        <end position="240"/>
    </location>
</feature>
<feature type="compositionally biased region" description="Polar residues" evidence="1">
    <location>
        <begin position="82"/>
        <end position="91"/>
    </location>
</feature>
<evidence type="ECO:0000313" key="3">
    <source>
        <dbReference type="Proteomes" id="UP001369815"/>
    </source>
</evidence>
<dbReference type="EMBL" id="JBANMG010000006">
    <property type="protein sequence ID" value="KAK6952067.1"/>
    <property type="molecule type" value="Genomic_DNA"/>
</dbReference>
<name>A0AAX6MI17_9PEZI</name>
<evidence type="ECO:0000256" key="1">
    <source>
        <dbReference type="SAM" id="MobiDB-lite"/>
    </source>
</evidence>
<feature type="compositionally biased region" description="Polar residues" evidence="1">
    <location>
        <begin position="292"/>
        <end position="301"/>
    </location>
</feature>
<feature type="compositionally biased region" description="Low complexity" evidence="1">
    <location>
        <begin position="241"/>
        <end position="250"/>
    </location>
</feature>
<feature type="compositionally biased region" description="Polar residues" evidence="1">
    <location>
        <begin position="476"/>
        <end position="489"/>
    </location>
</feature>
<dbReference type="Proteomes" id="UP001369815">
    <property type="component" value="Unassembled WGS sequence"/>
</dbReference>
<proteinExistence type="predicted"/>
<organism evidence="2 3">
    <name type="scientific">Daldinia eschscholtzii</name>
    <dbReference type="NCBI Taxonomy" id="292717"/>
    <lineage>
        <taxon>Eukaryota</taxon>
        <taxon>Fungi</taxon>
        <taxon>Dikarya</taxon>
        <taxon>Ascomycota</taxon>
        <taxon>Pezizomycotina</taxon>
        <taxon>Sordariomycetes</taxon>
        <taxon>Xylariomycetidae</taxon>
        <taxon>Xylariales</taxon>
        <taxon>Hypoxylaceae</taxon>
        <taxon>Daldinia</taxon>
    </lineage>
</organism>
<feature type="compositionally biased region" description="Polar residues" evidence="1">
    <location>
        <begin position="309"/>
        <end position="319"/>
    </location>
</feature>
<feature type="region of interest" description="Disordered" evidence="1">
    <location>
        <begin position="79"/>
        <end position="124"/>
    </location>
</feature>
<comment type="caution">
    <text evidence="2">The sequence shown here is derived from an EMBL/GenBank/DDBJ whole genome shotgun (WGS) entry which is preliminary data.</text>
</comment>
<feature type="region of interest" description="Disordered" evidence="1">
    <location>
        <begin position="200"/>
        <end position="276"/>
    </location>
</feature>
<reference evidence="2 3" key="1">
    <citation type="journal article" date="2024" name="Front Chem Biol">
        <title>Unveiling the potential of Daldinia eschscholtzii MFLUCC 19-0629 through bioactivity and bioinformatics studies for enhanced sustainable agriculture production.</title>
        <authorList>
            <person name="Brooks S."/>
            <person name="Weaver J.A."/>
            <person name="Klomchit A."/>
            <person name="Alharthi S.A."/>
            <person name="Onlamun T."/>
            <person name="Nurani R."/>
            <person name="Vong T.K."/>
            <person name="Alberti F."/>
            <person name="Greco C."/>
        </authorList>
    </citation>
    <scope>NUCLEOTIDE SEQUENCE [LARGE SCALE GENOMIC DNA]</scope>
    <source>
        <strain evidence="2">MFLUCC 19-0629</strain>
    </source>
</reference>
<evidence type="ECO:0000313" key="2">
    <source>
        <dbReference type="EMBL" id="KAK6952067.1"/>
    </source>
</evidence>
<sequence length="720" mass="79154">MGSFEFSDCFEPLMDFNLPELLVGDLEESKEIFKSRQLTAGAPAPSLAGDGSKRRYSLQDSSLTAVDSSHLLDVMSRAKSLQDVNEPQTHYFTIRDESHRNRSDSDSASSQSSGGLMPPSIGTRDASIATTATSVTSEKLEPPNQLKLKLVIQEKKQAGQSWMDLDVEDPTSPDRRYSMINIPSPAQYLSLRHDLDESRSMSLNSSVLRPNLTNPPPTSPKASSKASPKESPKESSKESPKMSPASAKSSGTGEQRNRVISPLACPTPPPERRSSLMHRNYPVLPKINVSPSLQAISSEPLPTQREGETSSPDRNTPSLAPTRPSHREITDATNGRNGSKTSLLLAEMDISKNESGRYSHTGSTEYPEIAPAGIDVESWLESSIDNFPYYAQNKADGGHMPLPLPPDVIDTLRISITCFPETMLQCSSLSIETIRGHSRKLRYKASSPASLYSESPVSVESDQSKQTKWKWLPLKRQQTSPAETPTSPQRVGFGESLEPRYSPVWPKRPDWTAIQNLFPTGSDYLCDALYAHLVAYNYITSLCPRSVLVNPTTSRPTSKSSTTPSELSLGLSVDLRTSVDIRSSMDGGAIPRKAANLLGLQDDPNAPIPEPPSSRCNTLRSKRSFFAAPRAMSYYEVSRPTTAVGNFSGRRFAQPDQGEQVLRDLRLGLARCISRLVATLRMTNGSPTGPDGVEQTKREEDPDFMRALCEIVRLSEERYM</sequence>
<accession>A0AAX6MI17</accession>
<feature type="compositionally biased region" description="Polar residues" evidence="1">
    <location>
        <begin position="331"/>
        <end position="341"/>
    </location>
</feature>
<feature type="region of interest" description="Disordered" evidence="1">
    <location>
        <begin position="470"/>
        <end position="495"/>
    </location>
</feature>
<dbReference type="AlphaFoldDB" id="A0AAX6MI17"/>
<feature type="compositionally biased region" description="Basic and acidic residues" evidence="1">
    <location>
        <begin position="93"/>
        <end position="105"/>
    </location>
</feature>
<gene>
    <name evidence="2" type="ORF">Daesc_006596</name>
</gene>
<feature type="compositionally biased region" description="Polar residues" evidence="1">
    <location>
        <begin position="200"/>
        <end position="212"/>
    </location>
</feature>
<feature type="region of interest" description="Disordered" evidence="1">
    <location>
        <begin position="292"/>
        <end position="341"/>
    </location>
</feature>
<keyword evidence="3" id="KW-1185">Reference proteome</keyword>
<protein>
    <submittedName>
        <fullName evidence="2">Uncharacterized protein</fullName>
    </submittedName>
</protein>